<dbReference type="PANTHER" id="PTHR21089:SF1">
    <property type="entry name" value="BIFUNCTIONAL 3-DEHYDROQUINATE DEHYDRATASE_SHIKIMATE DEHYDROGENASE, CHLOROPLASTIC"/>
    <property type="match status" value="1"/>
</dbReference>
<dbReference type="Gene3D" id="3.40.50.720">
    <property type="entry name" value="NAD(P)-binding Rossmann-like Domain"/>
    <property type="match status" value="1"/>
</dbReference>
<gene>
    <name evidence="4" type="ORF">CAB88_32070</name>
</gene>
<evidence type="ECO:0000313" key="4">
    <source>
        <dbReference type="EMBL" id="ARP61645.1"/>
    </source>
</evidence>
<protein>
    <submittedName>
        <fullName evidence="4">Shikimate dehydrogenase</fullName>
    </submittedName>
</protein>
<proteinExistence type="predicted"/>
<dbReference type="GO" id="GO:0004764">
    <property type="term" value="F:shikimate 3-dehydrogenase (NADP+) activity"/>
    <property type="evidence" value="ECO:0007669"/>
    <property type="project" value="InterPro"/>
</dbReference>
<accession>A0A1W6WYJ0</accession>
<dbReference type="InterPro" id="IPR036291">
    <property type="entry name" value="NAD(P)-bd_dom_sf"/>
</dbReference>
<dbReference type="Pfam" id="PF08501">
    <property type="entry name" value="Shikimate_dh_N"/>
    <property type="match status" value="1"/>
</dbReference>
<dbReference type="SUPFAM" id="SSF51735">
    <property type="entry name" value="NAD(P)-binding Rossmann-fold domains"/>
    <property type="match status" value="1"/>
</dbReference>
<keyword evidence="2" id="KW-0028">Amino-acid biosynthesis</keyword>
<evidence type="ECO:0000256" key="2">
    <source>
        <dbReference type="ARBA" id="ARBA00023141"/>
    </source>
</evidence>
<name>A0A1W6WYJ0_BACTU</name>
<dbReference type="AlphaFoldDB" id="A0A1W6WYJ0"/>
<organism evidence="4 5">
    <name type="scientific">Bacillus thuringiensis</name>
    <dbReference type="NCBI Taxonomy" id="1428"/>
    <lineage>
        <taxon>Bacteria</taxon>
        <taxon>Bacillati</taxon>
        <taxon>Bacillota</taxon>
        <taxon>Bacilli</taxon>
        <taxon>Bacillales</taxon>
        <taxon>Bacillaceae</taxon>
        <taxon>Bacillus</taxon>
        <taxon>Bacillus cereus group</taxon>
    </lineage>
</organism>
<dbReference type="CDD" id="cd01065">
    <property type="entry name" value="NAD_bind_Shikimate_DH"/>
    <property type="match status" value="1"/>
</dbReference>
<dbReference type="RefSeq" id="WP_000660942.1">
    <property type="nucleotide sequence ID" value="NZ_CP021063.1"/>
</dbReference>
<dbReference type="InterPro" id="IPR022893">
    <property type="entry name" value="Shikimate_DH_fam"/>
</dbReference>
<keyword evidence="2" id="KW-0057">Aromatic amino acid biosynthesis</keyword>
<dbReference type="GO" id="GO:0009423">
    <property type="term" value="P:chorismate biosynthetic process"/>
    <property type="evidence" value="ECO:0007669"/>
    <property type="project" value="TreeGrafter"/>
</dbReference>
<geneLocation type="plasmid" evidence="4 5">
    <name>poh2</name>
</geneLocation>
<dbReference type="GO" id="GO:0019632">
    <property type="term" value="P:shikimate metabolic process"/>
    <property type="evidence" value="ECO:0007669"/>
    <property type="project" value="TreeGrafter"/>
</dbReference>
<dbReference type="Proteomes" id="UP000194143">
    <property type="component" value="Plasmid poh2"/>
</dbReference>
<dbReference type="SUPFAM" id="SSF53223">
    <property type="entry name" value="Aminoacid dehydrogenase-like, N-terminal domain"/>
    <property type="match status" value="1"/>
</dbReference>
<evidence type="ECO:0000259" key="3">
    <source>
        <dbReference type="Pfam" id="PF08501"/>
    </source>
</evidence>
<reference evidence="4 5" key="1">
    <citation type="submission" date="2017-04" db="EMBL/GenBank/DDBJ databases">
        <title>Complete Genome Sequence of Bacillus thuringiensis type Strain ATCC 10792.</title>
        <authorList>
            <person name="Oh D.-H."/>
            <person name="Park B.-J."/>
            <person name="Shuai W."/>
            <person name="Chelliah R."/>
        </authorList>
    </citation>
    <scope>NUCLEOTIDE SEQUENCE [LARGE SCALE GENOMIC DNA]</scope>
    <source>
        <strain evidence="4 5">ATCC 10792</strain>
        <plasmid evidence="4 5">poh2</plasmid>
    </source>
</reference>
<feature type="domain" description="Shikimate dehydrogenase substrate binding N-terminal" evidence="3">
    <location>
        <begin position="8"/>
        <end position="92"/>
    </location>
</feature>
<keyword evidence="4" id="KW-0614">Plasmid</keyword>
<evidence type="ECO:0000313" key="5">
    <source>
        <dbReference type="Proteomes" id="UP000194143"/>
    </source>
</evidence>
<sequence length="288" mass="32116">MKEKYSALIGNPVAHSVSDIMFSELINSAEFDCNYRHDKIKVLSNELKDTLELLLKKKYVGLNVTLPYKRSVMELIDQLDLTAVNVGAVNTIKINSNGLVGYNTDWIGLYKPILINSKKDNPTVCIFGTGGASRAAIYAAKKISNNVYVLYRDHPNISDSTQDLLNKQKALQITLLPYSDVKGTVDKSDIIINTTSTGMKGNVAKAPFNIDLLKSVSMQEKLFIDAVFNPVKTILLQFFSNNGAKVVDGLWMMIYQGILALSIWFDKDIDIKHSELIKIHKLLTEAIL</sequence>
<dbReference type="Gene3D" id="3.40.50.10860">
    <property type="entry name" value="Leucine Dehydrogenase, chain A, domain 1"/>
    <property type="match status" value="1"/>
</dbReference>
<dbReference type="SMR" id="A0A1W6WYJ0"/>
<keyword evidence="5" id="KW-1185">Reference proteome</keyword>
<dbReference type="InterPro" id="IPR013708">
    <property type="entry name" value="Shikimate_DH-bd_N"/>
</dbReference>
<comment type="pathway">
    <text evidence="1">Metabolic intermediate biosynthesis; chorismate biosynthesis; chorismate from D-erythrose 4-phosphate and phosphoenolpyruvate: step 4/7.</text>
</comment>
<dbReference type="GeneID" id="67470120"/>
<dbReference type="PANTHER" id="PTHR21089">
    <property type="entry name" value="SHIKIMATE DEHYDROGENASE"/>
    <property type="match status" value="1"/>
</dbReference>
<dbReference type="EMBL" id="CP021063">
    <property type="protein sequence ID" value="ARP61645.1"/>
    <property type="molecule type" value="Genomic_DNA"/>
</dbReference>
<evidence type="ECO:0000256" key="1">
    <source>
        <dbReference type="ARBA" id="ARBA00004871"/>
    </source>
</evidence>
<dbReference type="GO" id="GO:0009073">
    <property type="term" value="P:aromatic amino acid family biosynthetic process"/>
    <property type="evidence" value="ECO:0007669"/>
    <property type="project" value="UniProtKB-KW"/>
</dbReference>
<dbReference type="InterPro" id="IPR046346">
    <property type="entry name" value="Aminoacid_DH-like_N_sf"/>
</dbReference>